<evidence type="ECO:0000313" key="2">
    <source>
        <dbReference type="Proteomes" id="UP000724584"/>
    </source>
</evidence>
<evidence type="ECO:0000313" key="1">
    <source>
        <dbReference type="EMBL" id="KAH6640668.1"/>
    </source>
</evidence>
<dbReference type="EMBL" id="JAGIZQ010000002">
    <property type="protein sequence ID" value="KAH6640668.1"/>
    <property type="molecule type" value="Genomic_DNA"/>
</dbReference>
<sequence>MERRGRCIEFRLSAFVDELRTRRCMDVLCANKMETQIQLDARCTQAPRNDETGAPRPIGPAAARDAEMSPAEWPAKVHSQVQPCGGGFRPQAFDWLVWGVKHVETSGPRGRPSVMWLGRTPQVLYSTDGNITIVRVFVVTVINDALCGLVGPCTARHAGCERLISMAPVRYHWVVPSTAMCADKWCITKGGTAE</sequence>
<name>A0ACB7PHX1_9PEZI</name>
<gene>
    <name evidence="1" type="ORF">F5144DRAFT_590097</name>
</gene>
<dbReference type="Proteomes" id="UP000724584">
    <property type="component" value="Unassembled WGS sequence"/>
</dbReference>
<proteinExistence type="predicted"/>
<keyword evidence="2" id="KW-1185">Reference proteome</keyword>
<protein>
    <submittedName>
        <fullName evidence="1">Uncharacterized protein</fullName>
    </submittedName>
</protein>
<accession>A0ACB7PHX1</accession>
<comment type="caution">
    <text evidence="1">The sequence shown here is derived from an EMBL/GenBank/DDBJ whole genome shotgun (WGS) entry which is preliminary data.</text>
</comment>
<organism evidence="1 2">
    <name type="scientific">Chaetomium tenue</name>
    <dbReference type="NCBI Taxonomy" id="1854479"/>
    <lineage>
        <taxon>Eukaryota</taxon>
        <taxon>Fungi</taxon>
        <taxon>Dikarya</taxon>
        <taxon>Ascomycota</taxon>
        <taxon>Pezizomycotina</taxon>
        <taxon>Sordariomycetes</taxon>
        <taxon>Sordariomycetidae</taxon>
        <taxon>Sordariales</taxon>
        <taxon>Chaetomiaceae</taxon>
        <taxon>Chaetomium</taxon>
    </lineage>
</organism>
<reference evidence="1 2" key="1">
    <citation type="journal article" date="2021" name="Nat. Commun.">
        <title>Genetic determinants of endophytism in the Arabidopsis root mycobiome.</title>
        <authorList>
            <person name="Mesny F."/>
            <person name="Miyauchi S."/>
            <person name="Thiergart T."/>
            <person name="Pickel B."/>
            <person name="Atanasova L."/>
            <person name="Karlsson M."/>
            <person name="Huettel B."/>
            <person name="Barry K.W."/>
            <person name="Haridas S."/>
            <person name="Chen C."/>
            <person name="Bauer D."/>
            <person name="Andreopoulos W."/>
            <person name="Pangilinan J."/>
            <person name="LaButti K."/>
            <person name="Riley R."/>
            <person name="Lipzen A."/>
            <person name="Clum A."/>
            <person name="Drula E."/>
            <person name="Henrissat B."/>
            <person name="Kohler A."/>
            <person name="Grigoriev I.V."/>
            <person name="Martin F.M."/>
            <person name="Hacquard S."/>
        </authorList>
    </citation>
    <scope>NUCLEOTIDE SEQUENCE [LARGE SCALE GENOMIC DNA]</scope>
    <source>
        <strain evidence="1 2">MPI-SDFR-AT-0079</strain>
    </source>
</reference>